<proteinExistence type="predicted"/>
<reference evidence="1 2" key="1">
    <citation type="journal article" date="2015" name="Genome Biol. Evol.">
        <title>Phylogenomic analyses indicate that early fungi evolved digesting cell walls of algal ancestors of land plants.</title>
        <authorList>
            <person name="Chang Y."/>
            <person name="Wang S."/>
            <person name="Sekimoto S."/>
            <person name="Aerts A.L."/>
            <person name="Choi C."/>
            <person name="Clum A."/>
            <person name="LaButti K.M."/>
            <person name="Lindquist E.A."/>
            <person name="Yee Ngan C."/>
            <person name="Ohm R.A."/>
            <person name="Salamov A.A."/>
            <person name="Grigoriev I.V."/>
            <person name="Spatafora J.W."/>
            <person name="Berbee M.L."/>
        </authorList>
    </citation>
    <scope>NUCLEOTIDE SEQUENCE [LARGE SCALE GENOMIC DNA]</scope>
    <source>
        <strain evidence="1 2">JEL478</strain>
    </source>
</reference>
<keyword evidence="2" id="KW-1185">Reference proteome</keyword>
<dbReference type="AlphaFoldDB" id="A0A139AQ57"/>
<dbReference type="OrthoDB" id="2210at2759"/>
<evidence type="ECO:0000313" key="1">
    <source>
        <dbReference type="EMBL" id="KXS18879.1"/>
    </source>
</evidence>
<dbReference type="EMBL" id="KQ965740">
    <property type="protein sequence ID" value="KXS18879.1"/>
    <property type="molecule type" value="Genomic_DNA"/>
</dbReference>
<gene>
    <name evidence="1" type="ORF">M427DRAFT_53361</name>
</gene>
<organism evidence="1 2">
    <name type="scientific">Gonapodya prolifera (strain JEL478)</name>
    <name type="common">Monoblepharis prolifera</name>
    <dbReference type="NCBI Taxonomy" id="1344416"/>
    <lineage>
        <taxon>Eukaryota</taxon>
        <taxon>Fungi</taxon>
        <taxon>Fungi incertae sedis</taxon>
        <taxon>Chytridiomycota</taxon>
        <taxon>Chytridiomycota incertae sedis</taxon>
        <taxon>Monoblepharidomycetes</taxon>
        <taxon>Monoblepharidales</taxon>
        <taxon>Gonapodyaceae</taxon>
        <taxon>Gonapodya</taxon>
    </lineage>
</organism>
<evidence type="ECO:0008006" key="3">
    <source>
        <dbReference type="Google" id="ProtNLM"/>
    </source>
</evidence>
<sequence>MTIKVNPAHVKKLKSPLKIRPRQEISATPCAVELTTLFNCWRSFGVDTPSCLTAARGVTDCVAKTRATGKKNTTDEINHWLNQLGKKQH</sequence>
<protein>
    <recommendedName>
        <fullName evidence="3">CHCH domain-containing protein</fullName>
    </recommendedName>
</protein>
<dbReference type="OMA" id="KIRPRQE"/>
<dbReference type="Proteomes" id="UP000070544">
    <property type="component" value="Unassembled WGS sequence"/>
</dbReference>
<name>A0A139AQ57_GONPJ</name>
<evidence type="ECO:0000313" key="2">
    <source>
        <dbReference type="Proteomes" id="UP000070544"/>
    </source>
</evidence>
<accession>A0A139AQ57</accession>